<comment type="caution">
    <text evidence="1">The sequence shown here is derived from an EMBL/GenBank/DDBJ whole genome shotgun (WGS) entry which is preliminary data.</text>
</comment>
<organism evidence="1 2">
    <name type="scientific">Ktedonobacter racemifer DSM 44963</name>
    <dbReference type="NCBI Taxonomy" id="485913"/>
    <lineage>
        <taxon>Bacteria</taxon>
        <taxon>Bacillati</taxon>
        <taxon>Chloroflexota</taxon>
        <taxon>Ktedonobacteria</taxon>
        <taxon>Ktedonobacterales</taxon>
        <taxon>Ktedonobacteraceae</taxon>
        <taxon>Ktedonobacter</taxon>
    </lineage>
</organism>
<gene>
    <name evidence="1" type="ORF">Krac_1009</name>
</gene>
<reference evidence="1 2" key="1">
    <citation type="journal article" date="2011" name="Stand. Genomic Sci.">
        <title>Non-contiguous finished genome sequence and contextual data of the filamentous soil bacterium Ktedonobacter racemifer type strain (SOSP1-21).</title>
        <authorList>
            <person name="Chang Y.J."/>
            <person name="Land M."/>
            <person name="Hauser L."/>
            <person name="Chertkov O."/>
            <person name="Del Rio T.G."/>
            <person name="Nolan M."/>
            <person name="Copeland A."/>
            <person name="Tice H."/>
            <person name="Cheng J.F."/>
            <person name="Lucas S."/>
            <person name="Han C."/>
            <person name="Goodwin L."/>
            <person name="Pitluck S."/>
            <person name="Ivanova N."/>
            <person name="Ovchinikova G."/>
            <person name="Pati A."/>
            <person name="Chen A."/>
            <person name="Palaniappan K."/>
            <person name="Mavromatis K."/>
            <person name="Liolios K."/>
            <person name="Brettin T."/>
            <person name="Fiebig A."/>
            <person name="Rohde M."/>
            <person name="Abt B."/>
            <person name="Goker M."/>
            <person name="Detter J.C."/>
            <person name="Woyke T."/>
            <person name="Bristow J."/>
            <person name="Eisen J.A."/>
            <person name="Markowitz V."/>
            <person name="Hugenholtz P."/>
            <person name="Kyrpides N.C."/>
            <person name="Klenk H.P."/>
            <person name="Lapidus A."/>
        </authorList>
    </citation>
    <scope>NUCLEOTIDE SEQUENCE [LARGE SCALE GENOMIC DNA]</scope>
    <source>
        <strain evidence="2">DSM 44963</strain>
    </source>
</reference>
<name>D6U605_KTERA</name>
<dbReference type="InParanoid" id="D6U605"/>
<dbReference type="eggNOG" id="COG0675">
    <property type="taxonomic scope" value="Bacteria"/>
</dbReference>
<accession>D6U605</accession>
<dbReference type="Proteomes" id="UP000004508">
    <property type="component" value="Unassembled WGS sequence"/>
</dbReference>
<evidence type="ECO:0000313" key="1">
    <source>
        <dbReference type="EMBL" id="EFH80416.1"/>
    </source>
</evidence>
<dbReference type="AlphaFoldDB" id="D6U605"/>
<evidence type="ECO:0008006" key="3">
    <source>
        <dbReference type="Google" id="ProtNLM"/>
    </source>
</evidence>
<dbReference type="EMBL" id="ADVG01000005">
    <property type="protein sequence ID" value="EFH80416.1"/>
    <property type="molecule type" value="Genomic_DNA"/>
</dbReference>
<evidence type="ECO:0000313" key="2">
    <source>
        <dbReference type="Proteomes" id="UP000004508"/>
    </source>
</evidence>
<protein>
    <recommendedName>
        <fullName evidence="3">Transposase IS891/IS1136/IS1341 family</fullName>
    </recommendedName>
</protein>
<sequence length="208" mass="23380">MQRPLQLVGDETARRREVALQRLQETLAESRAYDPELNQVYGKLLAEVYYRLDAAMQAFFRRLANGETPGFPRVRPRHGFFILCYPAMYLTREGNTLILPTGGKGKHKRFPAIRAALTEEPPEGFREVAISRDGRGNYYASFGYRKPKEAKRDGGIVAFDLGIKTLATGVTEEGRFYRSKARVGTTDSLTNCARNAVSARRSHAGTFI</sequence>
<proteinExistence type="predicted"/>
<keyword evidence="2" id="KW-1185">Reference proteome</keyword>